<dbReference type="InterPro" id="IPR059000">
    <property type="entry name" value="ATPase_P-type_domA"/>
</dbReference>
<evidence type="ECO:0000259" key="12">
    <source>
        <dbReference type="Pfam" id="PF19335"/>
    </source>
</evidence>
<dbReference type="PANTHER" id="PTHR43520">
    <property type="entry name" value="ATP7, ISOFORM B"/>
    <property type="match status" value="1"/>
</dbReference>
<keyword evidence="9 10" id="KW-0472">Membrane</keyword>
<dbReference type="InterPro" id="IPR008250">
    <property type="entry name" value="ATPase_P-typ_transduc_dom_A_sf"/>
</dbReference>
<protein>
    <submittedName>
        <fullName evidence="13">Copper-translocating P-type ATPase</fullName>
    </submittedName>
</protein>
<feature type="transmembrane region" description="Helical" evidence="10">
    <location>
        <begin position="45"/>
        <end position="62"/>
    </location>
</feature>
<dbReference type="EMBL" id="MFBD01000002">
    <property type="protein sequence ID" value="OGD89479.1"/>
    <property type="molecule type" value="Genomic_DNA"/>
</dbReference>
<dbReference type="GO" id="GO:0055070">
    <property type="term" value="P:copper ion homeostasis"/>
    <property type="evidence" value="ECO:0007669"/>
    <property type="project" value="TreeGrafter"/>
</dbReference>
<feature type="domain" description="Heavy metal binding" evidence="12">
    <location>
        <begin position="1"/>
        <end position="22"/>
    </location>
</feature>
<sequence>MDPEIVRKEPGTCPKCGMDLVPMQKGDHQGHALHASMEENFKKRFFISLPLTLIILTLSPKIQDWFHFSVTFPLINLVLFLLASIIVLWAGFPFYQMAKGELSKKNPAMMTLVSFAVLSGYAFSIAATFLFKGESLYWEISTLVSAFLLGHWIELRAVRGATGALSELAKLIPPTAHKLEARGQRSEVTDVKTEELEKGDLILVRPGEKVPIDGSVVDGQSSVNESMVTGESRPVSKKAGEPVIGGAINNDGSLTIEVTKTGEETAISQIMELIREAQESKPPVQKLADRAAAWLTYTALSVGIVTFLYWFFLNPQGTFPAIFAGTLAISVIVIACPHALGLAIPTVTTITTTLAAKNGILIRDMKAVEIARKLNYVVFDKTGTLTEGRFGVTKVVKLNKIAEDVILSSAAAVEIQSQHSIAQGIVQSAKGKKLEIAKVQNFKSIPGKGARGIVSGKQILVGNKVFLTEQGLRVKEFEHEINEISADQTFIWVAQDKKVIGIIVLEDVIRIESSKAIKALADMGIKTAMLTGDNEQIAKTVAKKLGVDTYFAQVLPQDKVEKIKELQEEGNVVAMVGDGVNDAASLTQAHVGIAIGAGTDVAVESAEIVLVKNDPLDVVKAIKLSQKTNSKMKQNLAWAAGYNVLAIPIAAGLLYSLGILLRPEWAALLMAASSIIVVLNALLLKKEELLV</sequence>
<dbReference type="InterPro" id="IPR044492">
    <property type="entry name" value="P_typ_ATPase_HD_dom"/>
</dbReference>
<dbReference type="InterPro" id="IPR023214">
    <property type="entry name" value="HAD_sf"/>
</dbReference>
<dbReference type="InterPro" id="IPR045800">
    <property type="entry name" value="HMBD"/>
</dbReference>
<evidence type="ECO:0000256" key="1">
    <source>
        <dbReference type="ARBA" id="ARBA00004127"/>
    </source>
</evidence>
<evidence type="ECO:0000256" key="5">
    <source>
        <dbReference type="ARBA" id="ARBA00022741"/>
    </source>
</evidence>
<feature type="transmembrane region" description="Helical" evidence="10">
    <location>
        <begin position="636"/>
        <end position="659"/>
    </location>
</feature>
<dbReference type="InterPro" id="IPR036412">
    <property type="entry name" value="HAD-like_sf"/>
</dbReference>
<keyword evidence="10" id="KW-1003">Cell membrane</keyword>
<evidence type="ECO:0000256" key="6">
    <source>
        <dbReference type="ARBA" id="ARBA00022840"/>
    </source>
</evidence>
<reference evidence="13 14" key="1">
    <citation type="journal article" date="2016" name="Nat. Commun.">
        <title>Thousands of microbial genomes shed light on interconnected biogeochemical processes in an aquifer system.</title>
        <authorList>
            <person name="Anantharaman K."/>
            <person name="Brown C.T."/>
            <person name="Hug L.A."/>
            <person name="Sharon I."/>
            <person name="Castelle C.J."/>
            <person name="Probst A.J."/>
            <person name="Thomas B.C."/>
            <person name="Singh A."/>
            <person name="Wilkins M.J."/>
            <person name="Karaoz U."/>
            <person name="Brodie E.L."/>
            <person name="Williams K.H."/>
            <person name="Hubbard S.S."/>
            <person name="Banfield J.F."/>
        </authorList>
    </citation>
    <scope>NUCLEOTIDE SEQUENCE [LARGE SCALE GENOMIC DNA]</scope>
</reference>
<dbReference type="Gene3D" id="3.40.50.1000">
    <property type="entry name" value="HAD superfamily/HAD-like"/>
    <property type="match status" value="1"/>
</dbReference>
<dbReference type="InterPro" id="IPR023298">
    <property type="entry name" value="ATPase_P-typ_TM_dom_sf"/>
</dbReference>
<evidence type="ECO:0000256" key="4">
    <source>
        <dbReference type="ARBA" id="ARBA00022723"/>
    </source>
</evidence>
<dbReference type="Proteomes" id="UP000177369">
    <property type="component" value="Unassembled WGS sequence"/>
</dbReference>
<dbReference type="Pfam" id="PF00122">
    <property type="entry name" value="E1-E2_ATPase"/>
    <property type="match status" value="1"/>
</dbReference>
<dbReference type="InterPro" id="IPR001757">
    <property type="entry name" value="P_typ_ATPase"/>
</dbReference>
<accession>A0A1F5GC94</accession>
<dbReference type="NCBIfam" id="TIGR01525">
    <property type="entry name" value="ATPase-IB_hvy"/>
    <property type="match status" value="1"/>
</dbReference>
<feature type="domain" description="P-type ATPase A" evidence="11">
    <location>
        <begin position="171"/>
        <end position="274"/>
    </location>
</feature>
<dbReference type="NCBIfam" id="TIGR01494">
    <property type="entry name" value="ATPase_P-type"/>
    <property type="match status" value="1"/>
</dbReference>
<dbReference type="GO" id="GO:0012505">
    <property type="term" value="C:endomembrane system"/>
    <property type="evidence" value="ECO:0007669"/>
    <property type="project" value="UniProtKB-SubCell"/>
</dbReference>
<dbReference type="STRING" id="1797714.A3D04_02115"/>
<dbReference type="GO" id="GO:0016887">
    <property type="term" value="F:ATP hydrolysis activity"/>
    <property type="evidence" value="ECO:0007669"/>
    <property type="project" value="InterPro"/>
</dbReference>
<dbReference type="PROSITE" id="PS00154">
    <property type="entry name" value="ATPASE_E1_E2"/>
    <property type="match status" value="1"/>
</dbReference>
<keyword evidence="3 10" id="KW-0812">Transmembrane</keyword>
<dbReference type="Gene3D" id="3.40.1110.10">
    <property type="entry name" value="Calcium-transporting ATPase, cytoplasmic domain N"/>
    <property type="match status" value="1"/>
</dbReference>
<dbReference type="NCBIfam" id="TIGR01511">
    <property type="entry name" value="ATPase-IB1_Cu"/>
    <property type="match status" value="1"/>
</dbReference>
<organism evidence="13 14">
    <name type="scientific">Candidatus Curtissbacteria bacterium RIFCSPHIGHO2_02_FULL_40_16b</name>
    <dbReference type="NCBI Taxonomy" id="1797714"/>
    <lineage>
        <taxon>Bacteria</taxon>
        <taxon>Candidatus Curtissiibacteriota</taxon>
    </lineage>
</organism>
<dbReference type="SFLD" id="SFLDF00027">
    <property type="entry name" value="p-type_atpase"/>
    <property type="match status" value="1"/>
</dbReference>
<feature type="transmembrane region" description="Helical" evidence="10">
    <location>
        <begin position="136"/>
        <end position="153"/>
    </location>
</feature>
<dbReference type="GO" id="GO:0005524">
    <property type="term" value="F:ATP binding"/>
    <property type="evidence" value="ECO:0007669"/>
    <property type="project" value="UniProtKB-UniRule"/>
</dbReference>
<comment type="similarity">
    <text evidence="2 10">Belongs to the cation transport ATPase (P-type) (TC 3.A.3) family. Type IB subfamily.</text>
</comment>
<comment type="subcellular location">
    <subcellularLocation>
        <location evidence="10">Cell membrane</location>
    </subcellularLocation>
    <subcellularLocation>
        <location evidence="1">Endomembrane system</location>
        <topology evidence="1">Multi-pass membrane protein</topology>
    </subcellularLocation>
</comment>
<dbReference type="Pfam" id="PF00702">
    <property type="entry name" value="Hydrolase"/>
    <property type="match status" value="1"/>
</dbReference>
<comment type="caution">
    <text evidence="13">The sequence shown here is derived from an EMBL/GenBank/DDBJ whole genome shotgun (WGS) entry which is preliminary data.</text>
</comment>
<dbReference type="InterPro" id="IPR027256">
    <property type="entry name" value="P-typ_ATPase_IB"/>
</dbReference>
<evidence type="ECO:0000259" key="11">
    <source>
        <dbReference type="Pfam" id="PF00122"/>
    </source>
</evidence>
<feature type="transmembrane region" description="Helical" evidence="10">
    <location>
        <begin position="665"/>
        <end position="684"/>
    </location>
</feature>
<dbReference type="PRINTS" id="PR00943">
    <property type="entry name" value="CUATPASE"/>
</dbReference>
<dbReference type="PRINTS" id="PR00119">
    <property type="entry name" value="CATATPASE"/>
</dbReference>
<evidence type="ECO:0000256" key="3">
    <source>
        <dbReference type="ARBA" id="ARBA00022692"/>
    </source>
</evidence>
<dbReference type="GO" id="GO:0005507">
    <property type="term" value="F:copper ion binding"/>
    <property type="evidence" value="ECO:0007669"/>
    <property type="project" value="TreeGrafter"/>
</dbReference>
<dbReference type="InterPro" id="IPR023299">
    <property type="entry name" value="ATPase_P-typ_cyto_dom_N"/>
</dbReference>
<feature type="transmembrane region" description="Helical" evidence="10">
    <location>
        <begin position="74"/>
        <end position="95"/>
    </location>
</feature>
<evidence type="ECO:0000256" key="9">
    <source>
        <dbReference type="ARBA" id="ARBA00023136"/>
    </source>
</evidence>
<keyword evidence="6 10" id="KW-0067">ATP-binding</keyword>
<evidence type="ECO:0000313" key="13">
    <source>
        <dbReference type="EMBL" id="OGD89479.1"/>
    </source>
</evidence>
<feature type="transmembrane region" description="Helical" evidence="10">
    <location>
        <begin position="107"/>
        <end position="130"/>
    </location>
</feature>
<evidence type="ECO:0000256" key="8">
    <source>
        <dbReference type="ARBA" id="ARBA00022989"/>
    </source>
</evidence>
<dbReference type="SUPFAM" id="SSF56784">
    <property type="entry name" value="HAD-like"/>
    <property type="match status" value="1"/>
</dbReference>
<dbReference type="SFLD" id="SFLDS00003">
    <property type="entry name" value="Haloacid_Dehalogenase"/>
    <property type="match status" value="1"/>
</dbReference>
<proteinExistence type="inferred from homology"/>
<keyword evidence="4 10" id="KW-0479">Metal-binding</keyword>
<dbReference type="GO" id="GO:0005886">
    <property type="term" value="C:plasma membrane"/>
    <property type="evidence" value="ECO:0007669"/>
    <property type="project" value="UniProtKB-SubCell"/>
</dbReference>
<dbReference type="InterPro" id="IPR018303">
    <property type="entry name" value="ATPase_P-typ_P_site"/>
</dbReference>
<keyword evidence="7" id="KW-1278">Translocase</keyword>
<evidence type="ECO:0000313" key="14">
    <source>
        <dbReference type="Proteomes" id="UP000177369"/>
    </source>
</evidence>
<evidence type="ECO:0000256" key="10">
    <source>
        <dbReference type="RuleBase" id="RU362081"/>
    </source>
</evidence>
<keyword evidence="8 10" id="KW-1133">Transmembrane helix</keyword>
<dbReference type="AlphaFoldDB" id="A0A1F5GC94"/>
<dbReference type="FunFam" id="2.70.150.10:FF:000002">
    <property type="entry name" value="Copper-transporting ATPase 1, putative"/>
    <property type="match status" value="1"/>
</dbReference>
<dbReference type="Gene3D" id="2.70.150.10">
    <property type="entry name" value="Calcium-transporting ATPase, cytoplasmic transduction domain A"/>
    <property type="match status" value="1"/>
</dbReference>
<keyword evidence="5 10" id="KW-0547">Nucleotide-binding</keyword>
<dbReference type="SUPFAM" id="SSF81653">
    <property type="entry name" value="Calcium ATPase, transduction domain A"/>
    <property type="match status" value="1"/>
</dbReference>
<feature type="transmembrane region" description="Helical" evidence="10">
    <location>
        <begin position="318"/>
        <end position="340"/>
    </location>
</feature>
<name>A0A1F5GC94_9BACT</name>
<gene>
    <name evidence="13" type="ORF">A3D04_02115</name>
</gene>
<evidence type="ECO:0000256" key="7">
    <source>
        <dbReference type="ARBA" id="ARBA00022967"/>
    </source>
</evidence>
<feature type="transmembrane region" description="Helical" evidence="10">
    <location>
        <begin position="291"/>
        <end position="312"/>
    </location>
</feature>
<dbReference type="GO" id="GO:0043682">
    <property type="term" value="F:P-type divalent copper transporter activity"/>
    <property type="evidence" value="ECO:0007669"/>
    <property type="project" value="TreeGrafter"/>
</dbReference>
<dbReference type="SUPFAM" id="SSF81665">
    <property type="entry name" value="Calcium ATPase, transmembrane domain M"/>
    <property type="match status" value="1"/>
</dbReference>
<evidence type="ECO:0000256" key="2">
    <source>
        <dbReference type="ARBA" id="ARBA00006024"/>
    </source>
</evidence>
<dbReference type="SFLD" id="SFLDG00002">
    <property type="entry name" value="C1.7:_P-type_atpase_like"/>
    <property type="match status" value="1"/>
</dbReference>
<dbReference type="Pfam" id="PF19335">
    <property type="entry name" value="HMBD"/>
    <property type="match status" value="1"/>
</dbReference>
<dbReference type="PANTHER" id="PTHR43520:SF8">
    <property type="entry name" value="P-TYPE CU(+) TRANSPORTER"/>
    <property type="match status" value="1"/>
</dbReference>